<sequence length="34" mass="3551">MNDMLPHLNLASMFNQGDGTCQAVPVSTAVSMIG</sequence>
<dbReference type="EMBL" id="BPVZ01000095">
    <property type="protein sequence ID" value="GKV32458.1"/>
    <property type="molecule type" value="Genomic_DNA"/>
</dbReference>
<organism evidence="1 2">
    <name type="scientific">Rubroshorea leprosula</name>
    <dbReference type="NCBI Taxonomy" id="152421"/>
    <lineage>
        <taxon>Eukaryota</taxon>
        <taxon>Viridiplantae</taxon>
        <taxon>Streptophyta</taxon>
        <taxon>Embryophyta</taxon>
        <taxon>Tracheophyta</taxon>
        <taxon>Spermatophyta</taxon>
        <taxon>Magnoliopsida</taxon>
        <taxon>eudicotyledons</taxon>
        <taxon>Gunneridae</taxon>
        <taxon>Pentapetalae</taxon>
        <taxon>rosids</taxon>
        <taxon>malvids</taxon>
        <taxon>Malvales</taxon>
        <taxon>Dipterocarpaceae</taxon>
        <taxon>Rubroshorea</taxon>
    </lineage>
</organism>
<evidence type="ECO:0000313" key="1">
    <source>
        <dbReference type="EMBL" id="GKV32458.1"/>
    </source>
</evidence>
<dbReference type="AlphaFoldDB" id="A0AAV5L5B7"/>
<comment type="caution">
    <text evidence="1">The sequence shown here is derived from an EMBL/GenBank/DDBJ whole genome shotgun (WGS) entry which is preliminary data.</text>
</comment>
<accession>A0AAV5L5B7</accession>
<gene>
    <name evidence="1" type="ORF">SLEP1_g41065</name>
</gene>
<keyword evidence="2" id="KW-1185">Reference proteome</keyword>
<proteinExistence type="predicted"/>
<evidence type="ECO:0000313" key="2">
    <source>
        <dbReference type="Proteomes" id="UP001054252"/>
    </source>
</evidence>
<dbReference type="Proteomes" id="UP001054252">
    <property type="component" value="Unassembled WGS sequence"/>
</dbReference>
<name>A0AAV5L5B7_9ROSI</name>
<protein>
    <submittedName>
        <fullName evidence="1">Uncharacterized protein</fullName>
    </submittedName>
</protein>
<reference evidence="1 2" key="1">
    <citation type="journal article" date="2021" name="Commun. Biol.">
        <title>The genome of Shorea leprosula (Dipterocarpaceae) highlights the ecological relevance of drought in aseasonal tropical rainforests.</title>
        <authorList>
            <person name="Ng K.K.S."/>
            <person name="Kobayashi M.J."/>
            <person name="Fawcett J.A."/>
            <person name="Hatakeyama M."/>
            <person name="Paape T."/>
            <person name="Ng C.H."/>
            <person name="Ang C.C."/>
            <person name="Tnah L.H."/>
            <person name="Lee C.T."/>
            <person name="Nishiyama T."/>
            <person name="Sese J."/>
            <person name="O'Brien M.J."/>
            <person name="Copetti D."/>
            <person name="Mohd Noor M.I."/>
            <person name="Ong R.C."/>
            <person name="Putra M."/>
            <person name="Sireger I.Z."/>
            <person name="Indrioko S."/>
            <person name="Kosugi Y."/>
            <person name="Izuno A."/>
            <person name="Isagi Y."/>
            <person name="Lee S.L."/>
            <person name="Shimizu K.K."/>
        </authorList>
    </citation>
    <scope>NUCLEOTIDE SEQUENCE [LARGE SCALE GENOMIC DNA]</scope>
    <source>
        <strain evidence="1">214</strain>
    </source>
</reference>